<keyword evidence="2" id="KW-1185">Reference proteome</keyword>
<gene>
    <name evidence="1" type="ORF">NQ317_014190</name>
</gene>
<organism evidence="1 2">
    <name type="scientific">Molorchus minor</name>
    <dbReference type="NCBI Taxonomy" id="1323400"/>
    <lineage>
        <taxon>Eukaryota</taxon>
        <taxon>Metazoa</taxon>
        <taxon>Ecdysozoa</taxon>
        <taxon>Arthropoda</taxon>
        <taxon>Hexapoda</taxon>
        <taxon>Insecta</taxon>
        <taxon>Pterygota</taxon>
        <taxon>Neoptera</taxon>
        <taxon>Endopterygota</taxon>
        <taxon>Coleoptera</taxon>
        <taxon>Polyphaga</taxon>
        <taxon>Cucujiformia</taxon>
        <taxon>Chrysomeloidea</taxon>
        <taxon>Cerambycidae</taxon>
        <taxon>Lamiinae</taxon>
        <taxon>Monochamini</taxon>
        <taxon>Molorchus</taxon>
    </lineage>
</organism>
<protein>
    <submittedName>
        <fullName evidence="1">Uncharacterized protein</fullName>
    </submittedName>
</protein>
<dbReference type="Proteomes" id="UP001162164">
    <property type="component" value="Unassembled WGS sequence"/>
</dbReference>
<accession>A0ABQ9JJ88</accession>
<comment type="caution">
    <text evidence="1">The sequence shown here is derived from an EMBL/GenBank/DDBJ whole genome shotgun (WGS) entry which is preliminary data.</text>
</comment>
<dbReference type="EMBL" id="JAPWTJ010000471">
    <property type="protein sequence ID" value="KAJ8978135.1"/>
    <property type="molecule type" value="Genomic_DNA"/>
</dbReference>
<evidence type="ECO:0000313" key="2">
    <source>
        <dbReference type="Proteomes" id="UP001162164"/>
    </source>
</evidence>
<proteinExistence type="predicted"/>
<sequence length="174" mass="19557">MNLSQYNLQDILEPLAKASAGTARSQYLSVSRYVVGQPSGVRRDSNISLLSNLSNSGRRSGLYNKNPNVTGYKKGLDSTYHHKEHHEMFDQCKRLSVMKPILLNLLASLTKIELPSLWDEIGDMSSGKRRLGNLNISNKSLKQKSSGDTNCDRPLFFLIVSLFDQQIQIVLMEI</sequence>
<reference evidence="1" key="1">
    <citation type="journal article" date="2023" name="Insect Mol. Biol.">
        <title>Genome sequencing provides insights into the evolution of gene families encoding plant cell wall-degrading enzymes in longhorned beetles.</title>
        <authorList>
            <person name="Shin N.R."/>
            <person name="Okamura Y."/>
            <person name="Kirsch R."/>
            <person name="Pauchet Y."/>
        </authorList>
    </citation>
    <scope>NUCLEOTIDE SEQUENCE</scope>
    <source>
        <strain evidence="1">MMC_N1</strain>
    </source>
</reference>
<name>A0ABQ9JJ88_9CUCU</name>
<evidence type="ECO:0000313" key="1">
    <source>
        <dbReference type="EMBL" id="KAJ8978135.1"/>
    </source>
</evidence>